<organism evidence="3 4">
    <name type="scientific">Devosia crocina</name>
    <dbReference type="NCBI Taxonomy" id="429728"/>
    <lineage>
        <taxon>Bacteria</taxon>
        <taxon>Pseudomonadati</taxon>
        <taxon>Pseudomonadota</taxon>
        <taxon>Alphaproteobacteria</taxon>
        <taxon>Hyphomicrobiales</taxon>
        <taxon>Devosiaceae</taxon>
        <taxon>Devosia</taxon>
    </lineage>
</organism>
<keyword evidence="4" id="KW-1185">Reference proteome</keyword>
<evidence type="ECO:0000313" key="3">
    <source>
        <dbReference type="EMBL" id="SFV37179.1"/>
    </source>
</evidence>
<dbReference type="OrthoDB" id="5679025at2"/>
<dbReference type="RefSeq" id="WP_092425582.1">
    <property type="nucleotide sequence ID" value="NZ_FPCK01000003.1"/>
</dbReference>
<dbReference type="AlphaFoldDB" id="A0A1I7NR91"/>
<dbReference type="EMBL" id="FPCK01000003">
    <property type="protein sequence ID" value="SFV37179.1"/>
    <property type="molecule type" value="Genomic_DNA"/>
</dbReference>
<accession>A0A1I7NR91</accession>
<protein>
    <recommendedName>
        <fullName evidence="2">DUF2726 domain-containing protein</fullName>
    </recommendedName>
</protein>
<dbReference type="STRING" id="429728.SAMN05216456_2788"/>
<proteinExistence type="predicted"/>
<dbReference type="Proteomes" id="UP000199074">
    <property type="component" value="Unassembled WGS sequence"/>
</dbReference>
<sequence>MDILAAVGLVFVAALALLAAFWRRGRAKHRSPKAKPLSLPPLAPKNLPRRSAPDAADQLRIVMRAPFTRKRLMSRAELDVFRAVETHLRKCGPGFRLMAQPSMGEFLSSPDKDAYFSINSKRVDMLVIDTFGMPVVAIEHQGSGHYQNDAPARDAVKREAIRRAGIEFLEIFDYHSAGEIGRLVGEAIARNKPPASPSAIPPRQASDRA</sequence>
<dbReference type="InterPro" id="IPR024402">
    <property type="entry name" value="DUF2726"/>
</dbReference>
<reference evidence="3 4" key="1">
    <citation type="submission" date="2016-10" db="EMBL/GenBank/DDBJ databases">
        <authorList>
            <person name="de Groot N.N."/>
        </authorList>
    </citation>
    <scope>NUCLEOTIDE SEQUENCE [LARGE SCALE GENOMIC DNA]</scope>
    <source>
        <strain evidence="3 4">IPL20</strain>
    </source>
</reference>
<name>A0A1I7NR91_9HYPH</name>
<feature type="domain" description="DUF2726" evidence="2">
    <location>
        <begin position="70"/>
        <end position="178"/>
    </location>
</feature>
<feature type="region of interest" description="Disordered" evidence="1">
    <location>
        <begin position="31"/>
        <end position="53"/>
    </location>
</feature>
<evidence type="ECO:0000313" key="4">
    <source>
        <dbReference type="Proteomes" id="UP000199074"/>
    </source>
</evidence>
<gene>
    <name evidence="3" type="ORF">SAMN05216456_2788</name>
</gene>
<evidence type="ECO:0000256" key="1">
    <source>
        <dbReference type="SAM" id="MobiDB-lite"/>
    </source>
</evidence>
<dbReference type="Pfam" id="PF10881">
    <property type="entry name" value="DUF2726"/>
    <property type="match status" value="1"/>
</dbReference>
<evidence type="ECO:0000259" key="2">
    <source>
        <dbReference type="Pfam" id="PF10881"/>
    </source>
</evidence>